<feature type="non-terminal residue" evidence="1">
    <location>
        <position position="1"/>
    </location>
</feature>
<protein>
    <submittedName>
        <fullName evidence="1">Uncharacterized protein</fullName>
    </submittedName>
</protein>
<evidence type="ECO:0000313" key="1">
    <source>
        <dbReference type="EMBL" id="KKM05728.1"/>
    </source>
</evidence>
<name>A0A0F9K387_9ZZZZ</name>
<reference evidence="1" key="1">
    <citation type="journal article" date="2015" name="Nature">
        <title>Complex archaea that bridge the gap between prokaryotes and eukaryotes.</title>
        <authorList>
            <person name="Spang A."/>
            <person name="Saw J.H."/>
            <person name="Jorgensen S.L."/>
            <person name="Zaremba-Niedzwiedzka K."/>
            <person name="Martijn J."/>
            <person name="Lind A.E."/>
            <person name="van Eijk R."/>
            <person name="Schleper C."/>
            <person name="Guy L."/>
            <person name="Ettema T.J."/>
        </authorList>
    </citation>
    <scope>NUCLEOTIDE SEQUENCE</scope>
</reference>
<proteinExistence type="predicted"/>
<sequence>IKDDKITREDSILLKKVEVKIERILKKNLLIDNFYFVL</sequence>
<dbReference type="AlphaFoldDB" id="A0A0F9K387"/>
<dbReference type="EMBL" id="LAZR01016155">
    <property type="protein sequence ID" value="KKM05728.1"/>
    <property type="molecule type" value="Genomic_DNA"/>
</dbReference>
<gene>
    <name evidence="1" type="ORF">LCGC14_1751190</name>
</gene>
<accession>A0A0F9K387</accession>
<comment type="caution">
    <text evidence="1">The sequence shown here is derived from an EMBL/GenBank/DDBJ whole genome shotgun (WGS) entry which is preliminary data.</text>
</comment>
<organism evidence="1">
    <name type="scientific">marine sediment metagenome</name>
    <dbReference type="NCBI Taxonomy" id="412755"/>
    <lineage>
        <taxon>unclassified sequences</taxon>
        <taxon>metagenomes</taxon>
        <taxon>ecological metagenomes</taxon>
    </lineage>
</organism>